<sequence>MKTTKLLILFLSISSICFSQNKPELLDSLFRSMSNRGQFYGNVLIAEHDEVLFSKSYGFSDRDKELLLNEETLYNVGSVSKAFTAIAILQLAEKEKLKLSDKVSKYLPEFPYPDITIHHLLIHAGGLPDDYELLFSKNWDNSKIADNKDVMSALIEQKPALLFTAGDRSEYSNLGFIILAEIVKQVSESDFKEYLLRNIFEPAGMSRTNIYNAEEIKQIENVAKGYVLYPFTGKYEEAIKIPEFVSQYATSGFQGDGNVYSTTIDLFNFYKALSNNILINEHSKNMIFQKHISAKMEGTPDFGNSYGYGWTILNAPMQVVQRGGELAGYFSNTVLNISEERLIIYLSNDYLSYTSYQNQIPFSIGGIFFQNKVEIPKMTASVELTKMVIPSSIEVLTKKIEEIKNNSDLYQIDLQGLKFLVMKLEQTGNKEKADLIVNSFKPE</sequence>
<evidence type="ECO:0000256" key="2">
    <source>
        <dbReference type="ARBA" id="ARBA00023136"/>
    </source>
</evidence>
<name>A0A644XRW2_9ZZZZ</name>
<dbReference type="Gene3D" id="3.40.710.10">
    <property type="entry name" value="DD-peptidase/beta-lactamase superfamily"/>
    <property type="match status" value="1"/>
</dbReference>
<dbReference type="PANTHER" id="PTHR46825">
    <property type="entry name" value="D-ALANYL-D-ALANINE-CARBOXYPEPTIDASE/ENDOPEPTIDASE AMPH"/>
    <property type="match status" value="1"/>
</dbReference>
<protein>
    <submittedName>
        <fullName evidence="4">Penicillin-binding protein 4</fullName>
    </submittedName>
</protein>
<dbReference type="Pfam" id="PF00144">
    <property type="entry name" value="Beta-lactamase"/>
    <property type="match status" value="1"/>
</dbReference>
<proteinExistence type="predicted"/>
<dbReference type="PANTHER" id="PTHR46825:SF11">
    <property type="entry name" value="PENICILLIN-BINDING PROTEIN 4"/>
    <property type="match status" value="1"/>
</dbReference>
<dbReference type="InterPro" id="IPR001466">
    <property type="entry name" value="Beta-lactam-related"/>
</dbReference>
<dbReference type="InterPro" id="IPR050491">
    <property type="entry name" value="AmpC-like"/>
</dbReference>
<dbReference type="AlphaFoldDB" id="A0A644XRW2"/>
<feature type="domain" description="Beta-lactamase-related" evidence="3">
    <location>
        <begin position="28"/>
        <end position="349"/>
    </location>
</feature>
<gene>
    <name evidence="4" type="primary">pbpE_6</name>
    <name evidence="4" type="ORF">SDC9_63385</name>
</gene>
<reference evidence="4" key="1">
    <citation type="submission" date="2019-08" db="EMBL/GenBank/DDBJ databases">
        <authorList>
            <person name="Kucharzyk K."/>
            <person name="Murdoch R.W."/>
            <person name="Higgins S."/>
            <person name="Loffler F."/>
        </authorList>
    </citation>
    <scope>NUCLEOTIDE SEQUENCE</scope>
</reference>
<dbReference type="EMBL" id="VSSQ01002715">
    <property type="protein sequence ID" value="MPM17003.1"/>
    <property type="molecule type" value="Genomic_DNA"/>
</dbReference>
<evidence type="ECO:0000256" key="1">
    <source>
        <dbReference type="ARBA" id="ARBA00004370"/>
    </source>
</evidence>
<dbReference type="SUPFAM" id="SSF56601">
    <property type="entry name" value="beta-lactamase/transpeptidase-like"/>
    <property type="match status" value="1"/>
</dbReference>
<dbReference type="InterPro" id="IPR012338">
    <property type="entry name" value="Beta-lactam/transpept-like"/>
</dbReference>
<evidence type="ECO:0000259" key="3">
    <source>
        <dbReference type="Pfam" id="PF00144"/>
    </source>
</evidence>
<comment type="caution">
    <text evidence="4">The sequence shown here is derived from an EMBL/GenBank/DDBJ whole genome shotgun (WGS) entry which is preliminary data.</text>
</comment>
<accession>A0A644XRW2</accession>
<organism evidence="4">
    <name type="scientific">bioreactor metagenome</name>
    <dbReference type="NCBI Taxonomy" id="1076179"/>
    <lineage>
        <taxon>unclassified sequences</taxon>
        <taxon>metagenomes</taxon>
        <taxon>ecological metagenomes</taxon>
    </lineage>
</organism>
<dbReference type="GO" id="GO:0016020">
    <property type="term" value="C:membrane"/>
    <property type="evidence" value="ECO:0007669"/>
    <property type="project" value="UniProtKB-SubCell"/>
</dbReference>
<keyword evidence="2" id="KW-0472">Membrane</keyword>
<evidence type="ECO:0000313" key="4">
    <source>
        <dbReference type="EMBL" id="MPM17003.1"/>
    </source>
</evidence>
<comment type="subcellular location">
    <subcellularLocation>
        <location evidence="1">Membrane</location>
    </subcellularLocation>
</comment>